<evidence type="ECO:0000256" key="4">
    <source>
        <dbReference type="PROSITE-ProRule" id="PRU00175"/>
    </source>
</evidence>
<evidence type="ECO:0000256" key="5">
    <source>
        <dbReference type="SAM" id="MobiDB-lite"/>
    </source>
</evidence>
<sequence>MATSAAVPAVAAGDPPVPAGDALDGGVVIVDTPPSEEVEEELRAVLGEQDGHDLTDDDFFSSDEDDDATDDEEDDAVDSDSEFEEDDDQPPLWPAFLDRVVVDRATFLGRLAGVATVQSTVAFMRHSAYSSASHGGHGGGEILVNYRYTRFLKAQGGGDGVDMHVLGPKQARFRFRVPSPLSSSHPETSLRLAGAALAPLIYPARFSEQLQVLWCALLDMAPPVRVPAQATRLEVTVDAGILRPGDFAPERMERVCVAMKRLAREREAHPAPCFDAVTELQLPVPVEAEDDVRPAKRRRITGEDCPICFEAMVRGLVAWPRCSHIFHAGCLEPHLLRGSQECPMCRTDLKGEG</sequence>
<evidence type="ECO:0000313" key="8">
    <source>
        <dbReference type="Proteomes" id="UP001164776"/>
    </source>
</evidence>
<keyword evidence="1" id="KW-0479">Metal-binding</keyword>
<evidence type="ECO:0000313" key="7">
    <source>
        <dbReference type="EMBL" id="KAJ1257009.1"/>
    </source>
</evidence>
<dbReference type="InterPro" id="IPR050731">
    <property type="entry name" value="HRD1_E3_ubiq-ligases"/>
</dbReference>
<dbReference type="EMBL" id="MU629447">
    <property type="protein sequence ID" value="KAJ1257009.1"/>
    <property type="molecule type" value="Genomic_DNA"/>
</dbReference>
<dbReference type="Proteomes" id="UP001164776">
    <property type="component" value="Unassembled WGS sequence"/>
</dbReference>
<keyword evidence="2 4" id="KW-0863">Zinc-finger</keyword>
<protein>
    <recommendedName>
        <fullName evidence="6">RING-type domain-containing protein</fullName>
    </recommendedName>
</protein>
<feature type="compositionally biased region" description="Acidic residues" evidence="5">
    <location>
        <begin position="55"/>
        <end position="89"/>
    </location>
</feature>
<dbReference type="OrthoDB" id="8062037at2759"/>
<dbReference type="GO" id="GO:0043161">
    <property type="term" value="P:proteasome-mediated ubiquitin-dependent protein catabolic process"/>
    <property type="evidence" value="ECO:0007669"/>
    <property type="project" value="TreeGrafter"/>
</dbReference>
<dbReference type="AlphaFoldDB" id="A0A9W7XEV4"/>
<dbReference type="Pfam" id="PF13639">
    <property type="entry name" value="zf-RING_2"/>
    <property type="match status" value="1"/>
</dbReference>
<dbReference type="PANTHER" id="PTHR22763">
    <property type="entry name" value="RING ZINC FINGER PROTEIN"/>
    <property type="match status" value="1"/>
</dbReference>
<keyword evidence="3" id="KW-0862">Zinc</keyword>
<evidence type="ECO:0000256" key="2">
    <source>
        <dbReference type="ARBA" id="ARBA00022771"/>
    </source>
</evidence>
<feature type="domain" description="RING-type" evidence="6">
    <location>
        <begin position="305"/>
        <end position="346"/>
    </location>
</feature>
<comment type="caution">
    <text evidence="7">The sequence shown here is derived from an EMBL/GenBank/DDBJ whole genome shotgun (WGS) entry which is preliminary data.</text>
</comment>
<evidence type="ECO:0000256" key="3">
    <source>
        <dbReference type="ARBA" id="ARBA00022833"/>
    </source>
</evidence>
<name>A0A9W7XEV4_9POAL</name>
<dbReference type="Gene3D" id="3.30.40.10">
    <property type="entry name" value="Zinc/RING finger domain, C3HC4 (zinc finger)"/>
    <property type="match status" value="1"/>
</dbReference>
<dbReference type="GO" id="GO:0008270">
    <property type="term" value="F:zinc ion binding"/>
    <property type="evidence" value="ECO:0007669"/>
    <property type="project" value="UniProtKB-KW"/>
</dbReference>
<evidence type="ECO:0000259" key="6">
    <source>
        <dbReference type="PROSITE" id="PS50089"/>
    </source>
</evidence>
<dbReference type="InterPro" id="IPR013083">
    <property type="entry name" value="Znf_RING/FYVE/PHD"/>
</dbReference>
<dbReference type="CDD" id="cd16448">
    <property type="entry name" value="RING-H2"/>
    <property type="match status" value="1"/>
</dbReference>
<proteinExistence type="predicted"/>
<dbReference type="SUPFAM" id="SSF57850">
    <property type="entry name" value="RING/U-box"/>
    <property type="match status" value="1"/>
</dbReference>
<dbReference type="GO" id="GO:0012505">
    <property type="term" value="C:endomembrane system"/>
    <property type="evidence" value="ECO:0007669"/>
    <property type="project" value="TreeGrafter"/>
</dbReference>
<dbReference type="SMART" id="SM00184">
    <property type="entry name" value="RING"/>
    <property type="match status" value="1"/>
</dbReference>
<gene>
    <name evidence="7" type="ORF">BS78_K238200</name>
</gene>
<feature type="compositionally biased region" description="Low complexity" evidence="5">
    <location>
        <begin position="1"/>
        <end position="26"/>
    </location>
</feature>
<feature type="region of interest" description="Disordered" evidence="5">
    <location>
        <begin position="1"/>
        <end position="29"/>
    </location>
</feature>
<reference evidence="7 8" key="1">
    <citation type="submission" date="2022-10" db="EMBL/GenBank/DDBJ databases">
        <title>WGS assembly of Paspalum vaginatum 540-79.</title>
        <authorList>
            <person name="Sun G."/>
            <person name="Wase N."/>
            <person name="Shu S."/>
            <person name="Jenkins J."/>
            <person name="Zhou B."/>
            <person name="Torres-Rodriguez J."/>
            <person name="Chen C."/>
            <person name="Sandor L."/>
            <person name="Plott C."/>
            <person name="Yoshinga Y."/>
            <person name="Daum C."/>
            <person name="Qi P."/>
            <person name="Barry K."/>
            <person name="Lipzen A."/>
            <person name="Berry L."/>
            <person name="Pedersen C."/>
            <person name="Gottilla T."/>
            <person name="Foltz A."/>
            <person name="Yu H."/>
            <person name="O'Malley R."/>
            <person name="Zhang C."/>
            <person name="Devos K."/>
            <person name="Sigmon B."/>
            <person name="Yu B."/>
            <person name="Obata T."/>
            <person name="Schmutz J."/>
            <person name="Schnable J."/>
        </authorList>
    </citation>
    <scope>NUCLEOTIDE SEQUENCE [LARGE SCALE GENOMIC DNA]</scope>
    <source>
        <strain evidence="8">cv. 540-79</strain>
    </source>
</reference>
<dbReference type="PROSITE" id="PS50089">
    <property type="entry name" value="ZF_RING_2"/>
    <property type="match status" value="1"/>
</dbReference>
<dbReference type="GO" id="GO:0061630">
    <property type="term" value="F:ubiquitin protein ligase activity"/>
    <property type="evidence" value="ECO:0007669"/>
    <property type="project" value="TreeGrafter"/>
</dbReference>
<feature type="region of interest" description="Disordered" evidence="5">
    <location>
        <begin position="44"/>
        <end position="92"/>
    </location>
</feature>
<evidence type="ECO:0000256" key="1">
    <source>
        <dbReference type="ARBA" id="ARBA00022723"/>
    </source>
</evidence>
<keyword evidence="8" id="KW-1185">Reference proteome</keyword>
<accession>A0A9W7XEV4</accession>
<dbReference type="InterPro" id="IPR001841">
    <property type="entry name" value="Znf_RING"/>
</dbReference>
<organism evidence="7 8">
    <name type="scientific">Paspalum vaginatum</name>
    <name type="common">seashore paspalum</name>
    <dbReference type="NCBI Taxonomy" id="158149"/>
    <lineage>
        <taxon>Eukaryota</taxon>
        <taxon>Viridiplantae</taxon>
        <taxon>Streptophyta</taxon>
        <taxon>Embryophyta</taxon>
        <taxon>Tracheophyta</taxon>
        <taxon>Spermatophyta</taxon>
        <taxon>Magnoliopsida</taxon>
        <taxon>Liliopsida</taxon>
        <taxon>Poales</taxon>
        <taxon>Poaceae</taxon>
        <taxon>PACMAD clade</taxon>
        <taxon>Panicoideae</taxon>
        <taxon>Andropogonodae</taxon>
        <taxon>Paspaleae</taxon>
        <taxon>Paspalinae</taxon>
        <taxon>Paspalum</taxon>
    </lineage>
</organism>